<feature type="compositionally biased region" description="Polar residues" evidence="1">
    <location>
        <begin position="66"/>
        <end position="86"/>
    </location>
</feature>
<keyword evidence="4" id="KW-1185">Reference proteome</keyword>
<sequence length="295" mass="32313">MKHTNPSTTKRHSTPSTKVKPFTPPKTMKPTTLSTTTNSTIPSTSSTSLTTLQSTTSQTTKKASTVITTKNTPPSMNSTTIQQQTKETPLSIIPKPDAYLIKGDVTISVKNITATMKDLIEQSLNDPGADIAITTSTEIVLGEDGELVTKVTYTVKKNGKELSNKEVQKYFNQATTALHLKQYNGEVKKRPIKTTDKNSNSHGGMIAGIVIAALAVVVIITAYLYITKKRNKASSNKVARYGEEEGSQKYKDDVDMDNFGYDDEDATEATFVNQQYDSKTNTKNGIKDRNKSINM</sequence>
<feature type="region of interest" description="Disordered" evidence="1">
    <location>
        <begin position="235"/>
        <end position="254"/>
    </location>
</feature>
<dbReference type="Proteomes" id="UP000596742">
    <property type="component" value="Unassembled WGS sequence"/>
</dbReference>
<reference evidence="3" key="1">
    <citation type="submission" date="2018-11" db="EMBL/GenBank/DDBJ databases">
        <authorList>
            <person name="Alioto T."/>
            <person name="Alioto T."/>
        </authorList>
    </citation>
    <scope>NUCLEOTIDE SEQUENCE</scope>
</reference>
<feature type="compositionally biased region" description="Basic and acidic residues" evidence="1">
    <location>
        <begin position="240"/>
        <end position="253"/>
    </location>
</feature>
<keyword evidence="2" id="KW-0812">Transmembrane</keyword>
<comment type="caution">
    <text evidence="3">The sequence shown here is derived from an EMBL/GenBank/DDBJ whole genome shotgun (WGS) entry which is preliminary data.</text>
</comment>
<name>A0A8B6H1N4_MYTGA</name>
<accession>A0A8B6H1N4</accession>
<feature type="compositionally biased region" description="Basic and acidic residues" evidence="1">
    <location>
        <begin position="285"/>
        <end position="295"/>
    </location>
</feature>
<evidence type="ECO:0000313" key="4">
    <source>
        <dbReference type="Proteomes" id="UP000596742"/>
    </source>
</evidence>
<dbReference type="CDD" id="cd12087">
    <property type="entry name" value="TM_EGFR-like"/>
    <property type="match status" value="1"/>
</dbReference>
<feature type="transmembrane region" description="Helical" evidence="2">
    <location>
        <begin position="205"/>
        <end position="226"/>
    </location>
</feature>
<evidence type="ECO:0000313" key="3">
    <source>
        <dbReference type="EMBL" id="VDI72177.1"/>
    </source>
</evidence>
<feature type="compositionally biased region" description="Basic residues" evidence="1">
    <location>
        <begin position="1"/>
        <end position="13"/>
    </location>
</feature>
<keyword evidence="2" id="KW-1133">Transmembrane helix</keyword>
<feature type="compositionally biased region" description="Polar residues" evidence="1">
    <location>
        <begin position="275"/>
        <end position="284"/>
    </location>
</feature>
<feature type="region of interest" description="Disordered" evidence="1">
    <location>
        <begin position="275"/>
        <end position="295"/>
    </location>
</feature>
<gene>
    <name evidence="3" type="ORF">MGAL_10B047245</name>
</gene>
<organism evidence="3 4">
    <name type="scientific">Mytilus galloprovincialis</name>
    <name type="common">Mediterranean mussel</name>
    <dbReference type="NCBI Taxonomy" id="29158"/>
    <lineage>
        <taxon>Eukaryota</taxon>
        <taxon>Metazoa</taxon>
        <taxon>Spiralia</taxon>
        <taxon>Lophotrochozoa</taxon>
        <taxon>Mollusca</taxon>
        <taxon>Bivalvia</taxon>
        <taxon>Autobranchia</taxon>
        <taxon>Pteriomorphia</taxon>
        <taxon>Mytilida</taxon>
        <taxon>Mytiloidea</taxon>
        <taxon>Mytilidae</taxon>
        <taxon>Mytilinae</taxon>
        <taxon>Mytilus</taxon>
    </lineage>
</organism>
<dbReference type="OrthoDB" id="6159628at2759"/>
<protein>
    <submittedName>
        <fullName evidence="3">Uncharacterized protein</fullName>
    </submittedName>
</protein>
<proteinExistence type="predicted"/>
<dbReference type="EMBL" id="UYJE01009310">
    <property type="protein sequence ID" value="VDI72177.1"/>
    <property type="molecule type" value="Genomic_DNA"/>
</dbReference>
<evidence type="ECO:0000256" key="1">
    <source>
        <dbReference type="SAM" id="MobiDB-lite"/>
    </source>
</evidence>
<feature type="region of interest" description="Disordered" evidence="1">
    <location>
        <begin position="1"/>
        <end position="86"/>
    </location>
</feature>
<keyword evidence="2" id="KW-0472">Membrane</keyword>
<evidence type="ECO:0000256" key="2">
    <source>
        <dbReference type="SAM" id="Phobius"/>
    </source>
</evidence>
<feature type="compositionally biased region" description="Low complexity" evidence="1">
    <location>
        <begin position="14"/>
        <end position="65"/>
    </location>
</feature>
<dbReference type="AlphaFoldDB" id="A0A8B6H1N4"/>